<comment type="caution">
    <text evidence="2">The sequence shown here is derived from an EMBL/GenBank/DDBJ whole genome shotgun (WGS) entry which is preliminary data.</text>
</comment>
<dbReference type="Proteomes" id="UP000784294">
    <property type="component" value="Unassembled WGS sequence"/>
</dbReference>
<feature type="region of interest" description="Disordered" evidence="1">
    <location>
        <begin position="20"/>
        <end position="88"/>
    </location>
</feature>
<feature type="compositionally biased region" description="Polar residues" evidence="1">
    <location>
        <begin position="52"/>
        <end position="62"/>
    </location>
</feature>
<evidence type="ECO:0000313" key="3">
    <source>
        <dbReference type="Proteomes" id="UP000784294"/>
    </source>
</evidence>
<feature type="compositionally biased region" description="Polar residues" evidence="1">
    <location>
        <begin position="20"/>
        <end position="30"/>
    </location>
</feature>
<evidence type="ECO:0000256" key="1">
    <source>
        <dbReference type="SAM" id="MobiDB-lite"/>
    </source>
</evidence>
<protein>
    <submittedName>
        <fullName evidence="2">Uncharacterized protein</fullName>
    </submittedName>
</protein>
<keyword evidence="3" id="KW-1185">Reference proteome</keyword>
<name>A0A3S5BN49_9PLAT</name>
<dbReference type="AlphaFoldDB" id="A0A3S5BN49"/>
<organism evidence="2 3">
    <name type="scientific">Protopolystoma xenopodis</name>
    <dbReference type="NCBI Taxonomy" id="117903"/>
    <lineage>
        <taxon>Eukaryota</taxon>
        <taxon>Metazoa</taxon>
        <taxon>Spiralia</taxon>
        <taxon>Lophotrochozoa</taxon>
        <taxon>Platyhelminthes</taxon>
        <taxon>Monogenea</taxon>
        <taxon>Polyopisthocotylea</taxon>
        <taxon>Polystomatidea</taxon>
        <taxon>Polystomatidae</taxon>
        <taxon>Protopolystoma</taxon>
    </lineage>
</organism>
<gene>
    <name evidence="2" type="ORF">PXEA_LOCUS24850</name>
</gene>
<feature type="compositionally biased region" description="Low complexity" evidence="1">
    <location>
        <begin position="63"/>
        <end position="80"/>
    </location>
</feature>
<sequence length="160" mass="17259">MLYLKNRSFFYTLGHNESISQTNGQLSSHQRVTRNAPLNSSSSVSPPKRPTSLPSTELTRQTSNPSSNSSESSASASAPSCTFNQQTQYHFRAQQHQLQSSHLQHQQPILKVTSIPDQTGSLPSMVGAASSMLGLLKGSAGNLMRNLKEASTRVLESASA</sequence>
<dbReference type="EMBL" id="CAAALY010122011">
    <property type="protein sequence ID" value="VEL31410.1"/>
    <property type="molecule type" value="Genomic_DNA"/>
</dbReference>
<proteinExistence type="predicted"/>
<reference evidence="2" key="1">
    <citation type="submission" date="2018-11" db="EMBL/GenBank/DDBJ databases">
        <authorList>
            <consortium name="Pathogen Informatics"/>
        </authorList>
    </citation>
    <scope>NUCLEOTIDE SEQUENCE</scope>
</reference>
<accession>A0A3S5BN49</accession>
<feature type="compositionally biased region" description="Polar residues" evidence="1">
    <location>
        <begin position="36"/>
        <end position="45"/>
    </location>
</feature>
<evidence type="ECO:0000313" key="2">
    <source>
        <dbReference type="EMBL" id="VEL31410.1"/>
    </source>
</evidence>